<keyword evidence="2" id="KW-0540">Nuclease</keyword>
<keyword evidence="11" id="KW-0413">Isomerase</keyword>
<reference evidence="19 20" key="1">
    <citation type="submission" date="2021-03" db="EMBL/GenBank/DDBJ databases">
        <title>Actinoplanes flavus sp. nov., a novel actinomycete isolated from Coconut Palm rhizosphere soil.</title>
        <authorList>
            <person name="Luo X."/>
        </authorList>
    </citation>
    <scope>NUCLEOTIDE SEQUENCE [LARGE SCALE GENOMIC DNA]</scope>
    <source>
        <strain evidence="19 20">NEAU-H7</strain>
    </source>
</reference>
<evidence type="ECO:0000256" key="3">
    <source>
        <dbReference type="ARBA" id="ARBA00022741"/>
    </source>
</evidence>
<proteinExistence type="inferred from homology"/>
<feature type="domain" description="UvrD-like helicase C-terminal" evidence="18">
    <location>
        <begin position="360"/>
        <end position="682"/>
    </location>
</feature>
<protein>
    <recommendedName>
        <fullName evidence="13">DNA 3'-5' helicase</fullName>
        <ecNumber evidence="13">5.6.2.4</ecNumber>
    </recommendedName>
</protein>
<evidence type="ECO:0000259" key="17">
    <source>
        <dbReference type="PROSITE" id="PS51198"/>
    </source>
</evidence>
<evidence type="ECO:0000256" key="2">
    <source>
        <dbReference type="ARBA" id="ARBA00022722"/>
    </source>
</evidence>
<feature type="compositionally biased region" description="Low complexity" evidence="16">
    <location>
        <begin position="928"/>
        <end position="939"/>
    </location>
</feature>
<dbReference type="InterPro" id="IPR013986">
    <property type="entry name" value="DExx_box_DNA_helicase_dom_sf"/>
</dbReference>
<feature type="binding site" evidence="15">
    <location>
        <begin position="57"/>
        <end position="64"/>
    </location>
    <ligand>
        <name>ATP</name>
        <dbReference type="ChEBI" id="CHEBI:30616"/>
    </ligand>
</feature>
<evidence type="ECO:0000256" key="4">
    <source>
        <dbReference type="ARBA" id="ARBA00022763"/>
    </source>
</evidence>
<evidence type="ECO:0000313" key="20">
    <source>
        <dbReference type="Proteomes" id="UP000679690"/>
    </source>
</evidence>
<evidence type="ECO:0000256" key="6">
    <source>
        <dbReference type="ARBA" id="ARBA00022806"/>
    </source>
</evidence>
<evidence type="ECO:0000256" key="16">
    <source>
        <dbReference type="SAM" id="MobiDB-lite"/>
    </source>
</evidence>
<keyword evidence="6 15" id="KW-0347">Helicase</keyword>
<keyword evidence="10" id="KW-0234">DNA repair</keyword>
<dbReference type="Gene3D" id="3.90.320.10">
    <property type="match status" value="1"/>
</dbReference>
<dbReference type="Pfam" id="PF00580">
    <property type="entry name" value="UvrD-helicase"/>
    <property type="match status" value="1"/>
</dbReference>
<evidence type="ECO:0000256" key="10">
    <source>
        <dbReference type="ARBA" id="ARBA00023204"/>
    </source>
</evidence>
<dbReference type="Gene3D" id="1.10.486.10">
    <property type="entry name" value="PCRA, domain 4"/>
    <property type="match status" value="1"/>
</dbReference>
<dbReference type="EC" id="5.6.2.4" evidence="13"/>
<keyword evidence="3 15" id="KW-0547">Nucleotide-binding</keyword>
<name>A0ABS3UPG6_9ACTN</name>
<evidence type="ECO:0000256" key="13">
    <source>
        <dbReference type="ARBA" id="ARBA00034808"/>
    </source>
</evidence>
<dbReference type="InterPro" id="IPR000212">
    <property type="entry name" value="DNA_helicase_UvrD/REP"/>
</dbReference>
<keyword evidence="20" id="KW-1185">Reference proteome</keyword>
<dbReference type="Proteomes" id="UP000679690">
    <property type="component" value="Unassembled WGS sequence"/>
</dbReference>
<feature type="region of interest" description="Disordered" evidence="16">
    <location>
        <begin position="893"/>
        <end position="960"/>
    </location>
</feature>
<evidence type="ECO:0000259" key="18">
    <source>
        <dbReference type="PROSITE" id="PS51217"/>
    </source>
</evidence>
<dbReference type="InterPro" id="IPR038726">
    <property type="entry name" value="PDDEXK_AddAB-type"/>
</dbReference>
<dbReference type="Pfam" id="PF13361">
    <property type="entry name" value="UvrD_C"/>
    <property type="match status" value="2"/>
</dbReference>
<evidence type="ECO:0000256" key="12">
    <source>
        <dbReference type="ARBA" id="ARBA00034617"/>
    </source>
</evidence>
<dbReference type="PROSITE" id="PS51198">
    <property type="entry name" value="UVRD_HELICASE_ATP_BIND"/>
    <property type="match status" value="1"/>
</dbReference>
<dbReference type="PROSITE" id="PS51217">
    <property type="entry name" value="UVRD_HELICASE_CTER"/>
    <property type="match status" value="1"/>
</dbReference>
<dbReference type="InterPro" id="IPR014016">
    <property type="entry name" value="UvrD-like_ATP-bd"/>
</dbReference>
<evidence type="ECO:0000313" key="19">
    <source>
        <dbReference type="EMBL" id="MBO3740351.1"/>
    </source>
</evidence>
<comment type="similarity">
    <text evidence="1">Belongs to the helicase family. UvrD subfamily.</text>
</comment>
<dbReference type="Pfam" id="PF12705">
    <property type="entry name" value="PDDEXK_1"/>
    <property type="match status" value="1"/>
</dbReference>
<comment type="caution">
    <text evidence="19">The sequence shown here is derived from an EMBL/GenBank/DDBJ whole genome shotgun (WGS) entry which is preliminary data.</text>
</comment>
<dbReference type="InterPro" id="IPR027417">
    <property type="entry name" value="P-loop_NTPase"/>
</dbReference>
<keyword evidence="8 15" id="KW-0067">ATP-binding</keyword>
<dbReference type="CDD" id="cd17932">
    <property type="entry name" value="DEXQc_UvrD"/>
    <property type="match status" value="1"/>
</dbReference>
<dbReference type="EMBL" id="JAGFNS010000015">
    <property type="protein sequence ID" value="MBO3740351.1"/>
    <property type="molecule type" value="Genomic_DNA"/>
</dbReference>
<dbReference type="SUPFAM" id="SSF52540">
    <property type="entry name" value="P-loop containing nucleoside triphosphate hydrolases"/>
    <property type="match status" value="1"/>
</dbReference>
<accession>A0ABS3UPG6</accession>
<comment type="catalytic activity">
    <reaction evidence="12">
        <text>Couples ATP hydrolysis with the unwinding of duplex DNA by translocating in the 3'-5' direction.</text>
        <dbReference type="EC" id="5.6.2.4"/>
    </reaction>
</comment>
<sequence length="1229" mass="132081">MTQPTLFAEGPSPRRRAADSGPRYTPRELARLLRLPEPTTEQEAIIAAPVEPLLVVAGAGSGKTETMASRVVWLVANGYAHPGEILGLTFTRKAAGELSHRVRTRLGQLVRRLGRDDAFAGEATISTYHAYAARVVTEHGLRAGYEPSARLLTEAARWQIVDSLVRTYTGEMTGLNRAPGTVTDDVLALSAELSEHLVTTGDLAAWTGRFFADVQEFPGRMYKDVSEVLRRQQGRLTLLPLVRAYEQRKLDLEAMDFGDQMARAALVARDHPEVGEIERGRFRIVLLDEYQDTSHAQVTMLNNLFGGGHPVTAVGDPCQSIYGWRGASAGTLERFPEEFRDSGDRPAWERTLTRSWRNRPEILRVANTISAPLRAHVHQLQSADRVAAAVGGRTVTCALLPTYADEAAWIADSMLTAWRLVAGMPTAPAAEIPLERRPTSAVLVRVRSQIPVLEEALRSRGLPVEVVGLGGLLDTPEVRDVVCTLRVLADPADGASLLRLLTGARWRIGPRDLVALHRRARAIAAARAAASGRSGDDPEEINTDRLDDATLVEALADPGAPRLYSDEGYRRLRDYGRELAALRRRLDQPLPDLLADIERTIGLDVEVAVRGWAAGDAGLARGHLDALGEAATRYITENETGTPAGFLAFLAAAEEEERGLEPGQVDVVEGAVQILTAHAAKGLEWDVVSVAGLCRGVWPGLARSSDHYLGGIGVLPFPLRGDSAGLPALDLGDAVEQKDVAAAVTAFGRAWREHDEREERRLAYVAVTRPRRLLLCSGYWWGDGVKRPRGPSVFLDEIRAACADGAGVVDVWTPEPAPGDTNPSDQVVATAEWPADPLGLRRPAMAAAADLIRRMIENPDASAAEAFADLAAADPEVAARAGLAADLVGLAEGDTGWSVPAPRSPDKTPKSEVRGTERDSGPHPPDSAAAATPELAATESDQSPAAQAESPGAGDGGVAGVSEAGAAELGAEEGGVDGTDRAALVAAAEAADRVAEAEDPDIVRWRREARLLLAERAERTRHEGPIEVVVPPHLSVSQLVVLRRDPQALARSLRRPLPQRPAPQARRGTAFHAWLERRFGSVRLIDIDELPGAADDDAAGDDEMALLQEAFLTGEWAERTPVEVEVPFATTVAGVVIRGRMDAVFADPDGRFDVIDWKTGRRPGGAEAEAAAVQLSAYRIAWASLAGVPVRKVRAGFHYVREQVTVRPADLMEAAELAALIEEIPADSL</sequence>
<keyword evidence="4" id="KW-0227">DNA damage</keyword>
<evidence type="ECO:0000256" key="5">
    <source>
        <dbReference type="ARBA" id="ARBA00022801"/>
    </source>
</evidence>
<dbReference type="SUPFAM" id="SSF52980">
    <property type="entry name" value="Restriction endonuclease-like"/>
    <property type="match status" value="1"/>
</dbReference>
<evidence type="ECO:0000256" key="11">
    <source>
        <dbReference type="ARBA" id="ARBA00023235"/>
    </source>
</evidence>
<dbReference type="Gene3D" id="1.10.10.160">
    <property type="match status" value="1"/>
</dbReference>
<keyword evidence="9" id="KW-0238">DNA-binding</keyword>
<evidence type="ECO:0000256" key="15">
    <source>
        <dbReference type="PROSITE-ProRule" id="PRU00560"/>
    </source>
</evidence>
<evidence type="ECO:0000256" key="1">
    <source>
        <dbReference type="ARBA" id="ARBA00009922"/>
    </source>
</evidence>
<comment type="catalytic activity">
    <reaction evidence="14">
        <text>ATP + H2O = ADP + phosphate + H(+)</text>
        <dbReference type="Rhea" id="RHEA:13065"/>
        <dbReference type="ChEBI" id="CHEBI:15377"/>
        <dbReference type="ChEBI" id="CHEBI:15378"/>
        <dbReference type="ChEBI" id="CHEBI:30616"/>
        <dbReference type="ChEBI" id="CHEBI:43474"/>
        <dbReference type="ChEBI" id="CHEBI:456216"/>
        <dbReference type="EC" id="5.6.2.4"/>
    </reaction>
</comment>
<dbReference type="PANTHER" id="PTHR11070">
    <property type="entry name" value="UVRD / RECB / PCRA DNA HELICASE FAMILY MEMBER"/>
    <property type="match status" value="1"/>
</dbReference>
<feature type="region of interest" description="Disordered" evidence="16">
    <location>
        <begin position="1"/>
        <end position="23"/>
    </location>
</feature>
<dbReference type="PANTHER" id="PTHR11070:SF55">
    <property type="entry name" value="DNA 3'-5' HELICASE"/>
    <property type="match status" value="1"/>
</dbReference>
<evidence type="ECO:0000256" key="7">
    <source>
        <dbReference type="ARBA" id="ARBA00022839"/>
    </source>
</evidence>
<dbReference type="Gene3D" id="3.40.50.300">
    <property type="entry name" value="P-loop containing nucleotide triphosphate hydrolases"/>
    <property type="match status" value="3"/>
</dbReference>
<organism evidence="19 20">
    <name type="scientific">Actinoplanes flavus</name>
    <dbReference type="NCBI Taxonomy" id="2820290"/>
    <lineage>
        <taxon>Bacteria</taxon>
        <taxon>Bacillati</taxon>
        <taxon>Actinomycetota</taxon>
        <taxon>Actinomycetes</taxon>
        <taxon>Micromonosporales</taxon>
        <taxon>Micromonosporaceae</taxon>
        <taxon>Actinoplanes</taxon>
    </lineage>
</organism>
<feature type="domain" description="UvrD-like helicase ATP-binding" evidence="17">
    <location>
        <begin position="36"/>
        <end position="359"/>
    </location>
</feature>
<dbReference type="GO" id="GO:0004386">
    <property type="term" value="F:helicase activity"/>
    <property type="evidence" value="ECO:0007669"/>
    <property type="project" value="UniProtKB-KW"/>
</dbReference>
<dbReference type="RefSeq" id="WP_208469541.1">
    <property type="nucleotide sequence ID" value="NZ_JAGFNS010000015.1"/>
</dbReference>
<evidence type="ECO:0000256" key="8">
    <source>
        <dbReference type="ARBA" id="ARBA00022840"/>
    </source>
</evidence>
<dbReference type="InterPro" id="IPR011604">
    <property type="entry name" value="PDDEXK-like_dom_sf"/>
</dbReference>
<feature type="compositionally biased region" description="Basic and acidic residues" evidence="16">
    <location>
        <begin position="904"/>
        <end position="921"/>
    </location>
</feature>
<gene>
    <name evidence="19" type="ORF">J5X75_22870</name>
</gene>
<dbReference type="InterPro" id="IPR014017">
    <property type="entry name" value="DNA_helicase_UvrD-like_C"/>
</dbReference>
<evidence type="ECO:0000256" key="14">
    <source>
        <dbReference type="ARBA" id="ARBA00048988"/>
    </source>
</evidence>
<keyword evidence="5 15" id="KW-0378">Hydrolase</keyword>
<dbReference type="InterPro" id="IPR011335">
    <property type="entry name" value="Restrct_endonuc-II-like"/>
</dbReference>
<evidence type="ECO:0000256" key="9">
    <source>
        <dbReference type="ARBA" id="ARBA00023125"/>
    </source>
</evidence>
<keyword evidence="7" id="KW-0269">Exonuclease</keyword>